<dbReference type="Proteomes" id="UP000500826">
    <property type="component" value="Chromosome"/>
</dbReference>
<name>A0ABX6P421_9BURK</name>
<protein>
    <submittedName>
        <fullName evidence="1">Uncharacterized protein</fullName>
    </submittedName>
</protein>
<accession>A0ABX6P421</accession>
<keyword evidence="2" id="KW-1185">Reference proteome</keyword>
<evidence type="ECO:0000313" key="1">
    <source>
        <dbReference type="EMBL" id="QJW84274.1"/>
    </source>
</evidence>
<reference evidence="1 2" key="2">
    <citation type="submission" date="2020-05" db="EMBL/GenBank/DDBJ databases">
        <authorList>
            <person name="Khan S.A."/>
            <person name="Jeon C.O."/>
            <person name="Chun B.H."/>
        </authorList>
    </citation>
    <scope>NUCLEOTIDE SEQUENCE [LARGE SCALE GENOMIC DNA]</scope>
    <source>
        <strain evidence="1 2">H242</strain>
    </source>
</reference>
<sequence>MLAKVNGELEKRFGVPKLLPFISASALVLDRKLVAERRLDFDAVATAARDLVVLEPGIGAAYTRRELESGSRAGAPFFAAMRRSWHPEVSGDVQYVLRPNWMAGSSVATHGSPHPYDTHVPIWCGARAG</sequence>
<dbReference type="Gene3D" id="3.30.1360.150">
    <property type="match status" value="1"/>
</dbReference>
<gene>
    <name evidence="1" type="ORF">HK414_11900</name>
</gene>
<proteinExistence type="predicted"/>
<reference evidence="1 2" key="1">
    <citation type="submission" date="2020-05" db="EMBL/GenBank/DDBJ databases">
        <title>Ramlibacter rhizophilus sp. nov., isolated from rhizosphere soil of national flower Mugunghwa from South Korea.</title>
        <authorList>
            <person name="Zheng-Fei Y."/>
            <person name="Huan T."/>
        </authorList>
    </citation>
    <scope>NUCLEOTIDE SEQUENCE [LARGE SCALE GENOMIC DNA]</scope>
    <source>
        <strain evidence="1 2">H242</strain>
    </source>
</reference>
<evidence type="ECO:0000313" key="2">
    <source>
        <dbReference type="Proteomes" id="UP000500826"/>
    </source>
</evidence>
<organism evidence="1 2">
    <name type="scientific">Ramlibacter terrae</name>
    <dbReference type="NCBI Taxonomy" id="2732511"/>
    <lineage>
        <taxon>Bacteria</taxon>
        <taxon>Pseudomonadati</taxon>
        <taxon>Pseudomonadota</taxon>
        <taxon>Betaproteobacteria</taxon>
        <taxon>Burkholderiales</taxon>
        <taxon>Comamonadaceae</taxon>
        <taxon>Ramlibacter</taxon>
    </lineage>
</organism>
<dbReference type="EMBL" id="CP053418">
    <property type="protein sequence ID" value="QJW84274.1"/>
    <property type="molecule type" value="Genomic_DNA"/>
</dbReference>